<sequence>MIKFLEEYNQSSHDYAHCAGTHHERASQCLYYTANIMLDVNVKMLFTLFSKFLIYYTKFENSLLSFLTFAVFD</sequence>
<protein>
    <submittedName>
        <fullName evidence="1">Uncharacterized protein</fullName>
    </submittedName>
</protein>
<evidence type="ECO:0000313" key="2">
    <source>
        <dbReference type="Proteomes" id="UP000249852"/>
    </source>
</evidence>
<reference evidence="1 2" key="1">
    <citation type="submission" date="2018-06" db="EMBL/GenBank/DDBJ databases">
        <title>Genomic Encyclopedia of Archaeal and Bacterial Type Strains, Phase II (KMG-II): from individual species to whole genera.</title>
        <authorList>
            <person name="Goeker M."/>
        </authorList>
    </citation>
    <scope>NUCLEOTIDE SEQUENCE [LARGE SCALE GENOMIC DNA]</scope>
    <source>
        <strain evidence="1 2">DSM 18710</strain>
    </source>
</reference>
<name>A0ABX9DT20_9BACT</name>
<evidence type="ECO:0000313" key="1">
    <source>
        <dbReference type="EMBL" id="RAS47546.1"/>
    </source>
</evidence>
<proteinExistence type="predicted"/>
<gene>
    <name evidence="1" type="ORF">BC673_103139</name>
</gene>
<keyword evidence="2" id="KW-1185">Reference proteome</keyword>
<accession>A0ABX9DT20</accession>
<comment type="caution">
    <text evidence="1">The sequence shown here is derived from an EMBL/GenBank/DDBJ whole genome shotgun (WGS) entry which is preliminary data.</text>
</comment>
<organism evidence="1 2">
    <name type="scientific">Prevotella pallens</name>
    <dbReference type="NCBI Taxonomy" id="60133"/>
    <lineage>
        <taxon>Bacteria</taxon>
        <taxon>Pseudomonadati</taxon>
        <taxon>Bacteroidota</taxon>
        <taxon>Bacteroidia</taxon>
        <taxon>Bacteroidales</taxon>
        <taxon>Prevotellaceae</taxon>
        <taxon>Prevotella</taxon>
    </lineage>
</organism>
<dbReference type="EMBL" id="QLTQ01000003">
    <property type="protein sequence ID" value="RAS47546.1"/>
    <property type="molecule type" value="Genomic_DNA"/>
</dbReference>
<dbReference type="Proteomes" id="UP000249852">
    <property type="component" value="Unassembled WGS sequence"/>
</dbReference>